<dbReference type="Proteomes" id="UP000182658">
    <property type="component" value="Unassembled WGS sequence"/>
</dbReference>
<evidence type="ECO:0000256" key="5">
    <source>
        <dbReference type="ARBA" id="ARBA00023033"/>
    </source>
</evidence>
<keyword evidence="9" id="KW-1185">Reference proteome</keyword>
<accession>A0A1J7JXN7</accession>
<dbReference type="EMBL" id="KV875095">
    <property type="protein sequence ID" value="OIW32570.1"/>
    <property type="molecule type" value="Genomic_DNA"/>
</dbReference>
<sequence length="525" mass="60815">MYWALFVLLLIPVYKLSQVGKRRPRMPPGPPTIPILGNALQIPTTGLAKKFREWADKYGPIYSLTIGPTNIIVPSDRKAINQLLEKKGSIYSSRPHNYVTQYVTSGDHLTLEVVGPSWREKRSVVTRNLNPKSLDEKHFKIQEAECIIDSRTLIFKNPDNMYDYSRLYTLSVASTLIYGKRVADIDSAWYKRFFELMNIWLELQEPGANPPIDEFPFLKYLPGYWKKRADKCRRMMDKMWDDARQEIDERRAKGIQRDCFIDAKLDEYEEKGWPDWMTQHAFNNLWGELLEAGADTTANQILTLILALAKYPAFQKKAQAEIDAHCGTRRMPNFSDFNDLPYINCLVKEGMRWRPTAGTGLPHAVFLDDEYEGYLIPKDSMIFVPIWSLHHDPKQYPQPEEFNPDRYLNHPKLANEYAVSPDYNNRDDCLHHYGYGAGRRMCPGLHLAERNMWRIVAKLIWAFDITEPIDDKTGNSIPLDEEAFTSAILTCPLPFNVRLTPRSNEHLAVVQKELAEAQSFMSNWE</sequence>
<dbReference type="GO" id="GO:0005506">
    <property type="term" value="F:iron ion binding"/>
    <property type="evidence" value="ECO:0007669"/>
    <property type="project" value="InterPro"/>
</dbReference>
<feature type="signal peptide" evidence="7">
    <location>
        <begin position="1"/>
        <end position="17"/>
    </location>
</feature>
<evidence type="ECO:0000256" key="2">
    <source>
        <dbReference type="ARBA" id="ARBA00022723"/>
    </source>
</evidence>
<keyword evidence="2 6" id="KW-0479">Metal-binding</keyword>
<evidence type="ECO:0000256" key="4">
    <source>
        <dbReference type="ARBA" id="ARBA00023004"/>
    </source>
</evidence>
<keyword evidence="3" id="KW-0560">Oxidoreductase</keyword>
<dbReference type="InterPro" id="IPR002401">
    <property type="entry name" value="Cyt_P450_E_grp-I"/>
</dbReference>
<dbReference type="PRINTS" id="PR00385">
    <property type="entry name" value="P450"/>
</dbReference>
<organism evidence="8 9">
    <name type="scientific">Coniochaeta ligniaria NRRL 30616</name>
    <dbReference type="NCBI Taxonomy" id="1408157"/>
    <lineage>
        <taxon>Eukaryota</taxon>
        <taxon>Fungi</taxon>
        <taxon>Dikarya</taxon>
        <taxon>Ascomycota</taxon>
        <taxon>Pezizomycotina</taxon>
        <taxon>Sordariomycetes</taxon>
        <taxon>Sordariomycetidae</taxon>
        <taxon>Coniochaetales</taxon>
        <taxon>Coniochaetaceae</taxon>
        <taxon>Coniochaeta</taxon>
    </lineage>
</organism>
<dbReference type="InterPro" id="IPR050364">
    <property type="entry name" value="Cytochrome_P450_fung"/>
</dbReference>
<evidence type="ECO:0000256" key="6">
    <source>
        <dbReference type="PIRSR" id="PIRSR602401-1"/>
    </source>
</evidence>
<feature type="binding site" description="axial binding residue" evidence="6">
    <location>
        <position position="442"/>
    </location>
    <ligand>
        <name>heme</name>
        <dbReference type="ChEBI" id="CHEBI:30413"/>
    </ligand>
    <ligandPart>
        <name>Fe</name>
        <dbReference type="ChEBI" id="CHEBI:18248"/>
    </ligandPart>
</feature>
<dbReference type="GO" id="GO:0020037">
    <property type="term" value="F:heme binding"/>
    <property type="evidence" value="ECO:0007669"/>
    <property type="project" value="InterPro"/>
</dbReference>
<name>A0A1J7JXN7_9PEZI</name>
<dbReference type="PRINTS" id="PR00463">
    <property type="entry name" value="EP450I"/>
</dbReference>
<evidence type="ECO:0000256" key="1">
    <source>
        <dbReference type="ARBA" id="ARBA00010617"/>
    </source>
</evidence>
<keyword evidence="6" id="KW-0349">Heme</keyword>
<dbReference type="GO" id="GO:0016705">
    <property type="term" value="F:oxidoreductase activity, acting on paired donors, with incorporation or reduction of molecular oxygen"/>
    <property type="evidence" value="ECO:0007669"/>
    <property type="project" value="InterPro"/>
</dbReference>
<comment type="similarity">
    <text evidence="1">Belongs to the cytochrome P450 family.</text>
</comment>
<evidence type="ECO:0000256" key="7">
    <source>
        <dbReference type="SAM" id="SignalP"/>
    </source>
</evidence>
<gene>
    <name evidence="8" type="ORF">CONLIGDRAFT_613193</name>
</gene>
<dbReference type="Gene3D" id="1.10.630.10">
    <property type="entry name" value="Cytochrome P450"/>
    <property type="match status" value="1"/>
</dbReference>
<dbReference type="CDD" id="cd11065">
    <property type="entry name" value="CYP64-like"/>
    <property type="match status" value="1"/>
</dbReference>
<protein>
    <submittedName>
        <fullName evidence="8">Putative cytochrome P450 oxidoreductase</fullName>
    </submittedName>
</protein>
<dbReference type="GO" id="GO:0004497">
    <property type="term" value="F:monooxygenase activity"/>
    <property type="evidence" value="ECO:0007669"/>
    <property type="project" value="UniProtKB-KW"/>
</dbReference>
<comment type="cofactor">
    <cofactor evidence="6">
        <name>heme</name>
        <dbReference type="ChEBI" id="CHEBI:30413"/>
    </cofactor>
</comment>
<evidence type="ECO:0000313" key="9">
    <source>
        <dbReference type="Proteomes" id="UP000182658"/>
    </source>
</evidence>
<dbReference type="AlphaFoldDB" id="A0A1J7JXN7"/>
<dbReference type="SUPFAM" id="SSF48264">
    <property type="entry name" value="Cytochrome P450"/>
    <property type="match status" value="1"/>
</dbReference>
<dbReference type="InterPro" id="IPR001128">
    <property type="entry name" value="Cyt_P450"/>
</dbReference>
<dbReference type="InParanoid" id="A0A1J7JXN7"/>
<dbReference type="PANTHER" id="PTHR46300">
    <property type="entry name" value="P450, PUTATIVE (EUROFUNG)-RELATED-RELATED"/>
    <property type="match status" value="1"/>
</dbReference>
<feature type="chain" id="PRO_5012340040" evidence="7">
    <location>
        <begin position="18"/>
        <end position="525"/>
    </location>
</feature>
<keyword evidence="5" id="KW-0503">Monooxygenase</keyword>
<dbReference type="PANTHER" id="PTHR46300:SF2">
    <property type="entry name" value="CYTOCHROME P450 MONOOXYGENASE ALNH-RELATED"/>
    <property type="match status" value="1"/>
</dbReference>
<keyword evidence="7" id="KW-0732">Signal</keyword>
<dbReference type="STRING" id="1408157.A0A1J7JXN7"/>
<reference evidence="8 9" key="1">
    <citation type="submission" date="2016-10" db="EMBL/GenBank/DDBJ databases">
        <title>Draft genome sequence of Coniochaeta ligniaria NRRL30616, a lignocellulolytic fungus for bioabatement of inhibitors in plant biomass hydrolysates.</title>
        <authorList>
            <consortium name="DOE Joint Genome Institute"/>
            <person name="Jimenez D.J."/>
            <person name="Hector R.E."/>
            <person name="Riley R."/>
            <person name="Sun H."/>
            <person name="Grigoriev I.V."/>
            <person name="Van Elsas J.D."/>
            <person name="Nichols N.N."/>
        </authorList>
    </citation>
    <scope>NUCLEOTIDE SEQUENCE [LARGE SCALE GENOMIC DNA]</scope>
    <source>
        <strain evidence="8 9">NRRL 30616</strain>
    </source>
</reference>
<keyword evidence="4 6" id="KW-0408">Iron</keyword>
<evidence type="ECO:0000313" key="8">
    <source>
        <dbReference type="EMBL" id="OIW32570.1"/>
    </source>
</evidence>
<dbReference type="InterPro" id="IPR036396">
    <property type="entry name" value="Cyt_P450_sf"/>
</dbReference>
<proteinExistence type="inferred from homology"/>
<evidence type="ECO:0000256" key="3">
    <source>
        <dbReference type="ARBA" id="ARBA00023002"/>
    </source>
</evidence>
<dbReference type="Pfam" id="PF00067">
    <property type="entry name" value="p450"/>
    <property type="match status" value="1"/>
</dbReference>
<dbReference type="OrthoDB" id="1103324at2759"/>